<protein>
    <submittedName>
        <fullName evidence="1">DNMP kinase</fullName>
    </submittedName>
</protein>
<keyword evidence="1" id="KW-0808">Transferase</keyword>
<dbReference type="Gene3D" id="3.40.50.300">
    <property type="entry name" value="P-loop containing nucleotide triphosphate hydrolases"/>
    <property type="match status" value="1"/>
</dbReference>
<name>A0AAE7P755_9CAUD</name>
<keyword evidence="1" id="KW-0418">Kinase</keyword>
<dbReference type="GO" id="GO:0016301">
    <property type="term" value="F:kinase activity"/>
    <property type="evidence" value="ECO:0007669"/>
    <property type="project" value="UniProtKB-KW"/>
</dbReference>
<evidence type="ECO:0000313" key="1">
    <source>
        <dbReference type="EMBL" id="QQO91054.1"/>
    </source>
</evidence>
<keyword evidence="2" id="KW-1185">Reference proteome</keyword>
<sequence length="233" mass="26574">MRRQKLVNSASLLWFAFAQTRARKVLIKRLAVILNGPPGCGKDTIANKIVAAEESYFLGKRRFTKHQFKDALYEHTAKHFQVDVDKFIHYASDRDLKDSISLAGLGGRTPRQALIHTSEDIYKPRYGQDYFGKVEAARVEELTGRMGGVINVIYPDGGFGDEVVAIESAYDFVIIVRLHRDGFDFTGDSRRYINLPNTPTRVTVDEHLIDGKVDDSVFKVFNWIERITYQVEK</sequence>
<proteinExistence type="predicted"/>
<dbReference type="InterPro" id="IPR027417">
    <property type="entry name" value="P-loop_NTPase"/>
</dbReference>
<reference evidence="1 2" key="1">
    <citation type="submission" date="2020-10" db="EMBL/GenBank/DDBJ databases">
        <title>Genome of Yersinia pseudotuberculosis phages.</title>
        <authorList>
            <person name="Hammerl J.A."/>
            <person name="Hertwig S."/>
        </authorList>
    </citation>
    <scope>NUCLEOTIDE SEQUENCE [LARGE SCALE GENOMIC DNA]</scope>
</reference>
<organism evidence="1 2">
    <name type="scientific">Yersinia phage PYps3T</name>
    <dbReference type="NCBI Taxonomy" id="2801357"/>
    <lineage>
        <taxon>Viruses</taxon>
        <taxon>Duplodnaviria</taxon>
        <taxon>Heunggongvirae</taxon>
        <taxon>Uroviricota</taxon>
        <taxon>Caudoviricetes</taxon>
        <taxon>Chaseviridae</taxon>
        <taxon>Cleopatravirinae</taxon>
        <taxon>Carltongylesvirus</taxon>
        <taxon>Carltongylesvirus PYps3T</taxon>
    </lineage>
</organism>
<dbReference type="SUPFAM" id="SSF52540">
    <property type="entry name" value="P-loop containing nucleoside triphosphate hydrolases"/>
    <property type="match status" value="1"/>
</dbReference>
<dbReference type="EMBL" id="MW147599">
    <property type="protein sequence ID" value="QQO91054.1"/>
    <property type="molecule type" value="Genomic_DNA"/>
</dbReference>
<evidence type="ECO:0000313" key="2">
    <source>
        <dbReference type="Proteomes" id="UP000827765"/>
    </source>
</evidence>
<accession>A0AAE7P755</accession>
<gene>
    <name evidence="1" type="ORF">ORF052</name>
</gene>
<dbReference type="Proteomes" id="UP000827765">
    <property type="component" value="Segment"/>
</dbReference>